<feature type="transmembrane region" description="Helical" evidence="11">
    <location>
        <begin position="283"/>
        <end position="302"/>
    </location>
</feature>
<evidence type="ECO:0000256" key="6">
    <source>
        <dbReference type="ARBA" id="ARBA00022777"/>
    </source>
</evidence>
<feature type="transmembrane region" description="Helical" evidence="11">
    <location>
        <begin position="194"/>
        <end position="213"/>
    </location>
</feature>
<organism evidence="12 13">
    <name type="scientific">Sparassis crispa</name>
    <dbReference type="NCBI Taxonomy" id="139825"/>
    <lineage>
        <taxon>Eukaryota</taxon>
        <taxon>Fungi</taxon>
        <taxon>Dikarya</taxon>
        <taxon>Basidiomycota</taxon>
        <taxon>Agaricomycotina</taxon>
        <taxon>Agaricomycetes</taxon>
        <taxon>Polyporales</taxon>
        <taxon>Sparassidaceae</taxon>
        <taxon>Sparassis</taxon>
    </lineage>
</organism>
<feature type="region of interest" description="Disordered" evidence="10">
    <location>
        <begin position="224"/>
        <end position="246"/>
    </location>
</feature>
<feature type="compositionally biased region" description="Low complexity" evidence="10">
    <location>
        <begin position="61"/>
        <end position="81"/>
    </location>
</feature>
<feature type="transmembrane region" description="Helical" evidence="11">
    <location>
        <begin position="707"/>
        <end position="740"/>
    </location>
</feature>
<feature type="transmembrane region" description="Helical" evidence="11">
    <location>
        <begin position="795"/>
        <end position="814"/>
    </location>
</feature>
<dbReference type="GO" id="GO:0005789">
    <property type="term" value="C:endoplasmic reticulum membrane"/>
    <property type="evidence" value="ECO:0007669"/>
    <property type="project" value="UniProtKB-SubCell"/>
</dbReference>
<evidence type="ECO:0000313" key="13">
    <source>
        <dbReference type="Proteomes" id="UP000287166"/>
    </source>
</evidence>
<evidence type="ECO:0000256" key="4">
    <source>
        <dbReference type="ARBA" id="ARBA00022679"/>
    </source>
</evidence>
<name>A0A401H1F5_9APHY</name>
<dbReference type="GeneID" id="38785178"/>
<evidence type="ECO:0000256" key="11">
    <source>
        <dbReference type="SAM" id="Phobius"/>
    </source>
</evidence>
<proteinExistence type="inferred from homology"/>
<feature type="compositionally biased region" description="Polar residues" evidence="10">
    <location>
        <begin position="224"/>
        <end position="233"/>
    </location>
</feature>
<keyword evidence="6" id="KW-0418">Kinase</keyword>
<feature type="transmembrane region" description="Helical" evidence="11">
    <location>
        <begin position="426"/>
        <end position="445"/>
    </location>
</feature>
<feature type="transmembrane region" description="Helical" evidence="11">
    <location>
        <begin position="497"/>
        <end position="521"/>
    </location>
</feature>
<protein>
    <recommendedName>
        <fullName evidence="3">dolichol kinase</fullName>
        <ecNumber evidence="3">2.7.1.108</ecNumber>
    </recommendedName>
</protein>
<evidence type="ECO:0000313" key="12">
    <source>
        <dbReference type="EMBL" id="GBE88261.1"/>
    </source>
</evidence>
<dbReference type="EMBL" id="BFAD01000013">
    <property type="protein sequence ID" value="GBE88261.1"/>
    <property type="molecule type" value="Genomic_DNA"/>
</dbReference>
<evidence type="ECO:0000256" key="3">
    <source>
        <dbReference type="ARBA" id="ARBA00012132"/>
    </source>
</evidence>
<dbReference type="OrthoDB" id="377083at2759"/>
<evidence type="ECO:0000256" key="5">
    <source>
        <dbReference type="ARBA" id="ARBA00022692"/>
    </source>
</evidence>
<evidence type="ECO:0000256" key="1">
    <source>
        <dbReference type="ARBA" id="ARBA00004477"/>
    </source>
</evidence>
<dbReference type="RefSeq" id="XP_027619174.1">
    <property type="nucleotide sequence ID" value="XM_027763373.1"/>
</dbReference>
<feature type="transmembrane region" description="Helical" evidence="11">
    <location>
        <begin position="589"/>
        <end position="610"/>
    </location>
</feature>
<comment type="caution">
    <text evidence="12">The sequence shown here is derived from an EMBL/GenBank/DDBJ whole genome shotgun (WGS) entry which is preliminary data.</text>
</comment>
<keyword evidence="4" id="KW-0808">Transferase</keyword>
<dbReference type="GO" id="GO:0004168">
    <property type="term" value="F:dolichol kinase activity"/>
    <property type="evidence" value="ECO:0007669"/>
    <property type="project" value="UniProtKB-EC"/>
</dbReference>
<comment type="subcellular location">
    <subcellularLocation>
        <location evidence="1">Endoplasmic reticulum membrane</location>
        <topology evidence="1">Multi-pass membrane protein</topology>
    </subcellularLocation>
</comment>
<feature type="transmembrane region" description="Helical" evidence="11">
    <location>
        <begin position="394"/>
        <end position="414"/>
    </location>
</feature>
<dbReference type="STRING" id="139825.A0A401H1F5"/>
<evidence type="ECO:0000256" key="10">
    <source>
        <dbReference type="SAM" id="MobiDB-lite"/>
    </source>
</evidence>
<evidence type="ECO:0000256" key="7">
    <source>
        <dbReference type="ARBA" id="ARBA00022824"/>
    </source>
</evidence>
<dbReference type="InParanoid" id="A0A401H1F5"/>
<keyword evidence="13" id="KW-1185">Reference proteome</keyword>
<feature type="transmembrane region" description="Helical" evidence="11">
    <location>
        <begin position="346"/>
        <end position="366"/>
    </location>
</feature>
<reference evidence="12 13" key="1">
    <citation type="journal article" date="2018" name="Sci. Rep.">
        <title>Genome sequence of the cauliflower mushroom Sparassis crispa (Hanabiratake) and its association with beneficial usage.</title>
        <authorList>
            <person name="Kiyama R."/>
            <person name="Furutani Y."/>
            <person name="Kawaguchi K."/>
            <person name="Nakanishi T."/>
        </authorList>
    </citation>
    <scope>NUCLEOTIDE SEQUENCE [LARGE SCALE GENOMIC DNA]</scope>
</reference>
<feature type="transmembrane region" description="Helical" evidence="11">
    <location>
        <begin position="542"/>
        <end position="564"/>
    </location>
</feature>
<sequence>MPPEKPRLPPGASQAGSSGSESDTSTDDDDTDDGRQELRGRPVSPSFIVNGKRYIDSAGLPSKRSPSARPIPPRRGSSPSSAVKLHGRRTFTRSRSPAMLPPTGAGANGHTLPHRTASPSLFSRPKHNSVNISQLRTLLPSTLCINIRLPFSTTQWRASVDVRQLLENFLLMGSLAYASVKIESRAGDALSPDMWISIELALLTIASLIYYLLTRVSWVKVTPSSGTVATSPQAERPASPRLTDRESRRQAAALVNNAFKTGPFGFIWMTVPKNYRDSADDGMITAVSIGPLVASALLYLSLQAASTSPPTDPLPPMWRIEPPKLLHHPEHPLSSLDALILSRRSVVSQATFCSTILFVHVCASWMTEARHRRKVQVPDGEVSSVPRRESLRTYLYTLFTCSVTLWILCVRIALSEMKLGIWQNMTYLEVVVSSMFFQFSLYVSLRVAHHGLTLGELGLICFGATVLFMEMMNITIARIWPITTPFIKTYRLPTPLLLFQIALIPGSLLVGFLLSPLLYLSRHIAQRPVRRLRYPEQKQQHRRLLALSFYLGTVLIVGGLLGLWTRWCLGNRDPWLWVLFWVLEGRKKWSRPALLAYWAALVSVSVAGWNRQLARSRRYRPRNVMSSTGEFLLAHHSSLDTGRGASNAGELSDLSAPPTPTVESAGPLGLSFPNLPNGANMSNFGTDLMDAADKHVPLLKLNARRKFFHALAVVMFLPGVAVDPAFMHLSFSAAFALFVFAEYVRYYALYPFGASVHLFMNEFLDQKDSGTAILSHFYLLVGCASSVWFEGRSQLLQYTGILVLGVGDALASIVGKRLGLHRWLATCPKTVEGSAAFAASIVACAWLLRVCGYTENFSVLRYAVVTILSGALEAFSMQNDNVVLPVYMWAMLVFGDV</sequence>
<feature type="transmembrane region" description="Helical" evidence="11">
    <location>
        <begin position="457"/>
        <end position="477"/>
    </location>
</feature>
<comment type="similarity">
    <text evidence="2">Belongs to the polyprenol kinase family.</text>
</comment>
<keyword evidence="9 11" id="KW-0472">Membrane</keyword>
<keyword evidence="5 11" id="KW-0812">Transmembrane</keyword>
<keyword evidence="7" id="KW-0256">Endoplasmic reticulum</keyword>
<keyword evidence="8 11" id="KW-1133">Transmembrane helix</keyword>
<accession>A0A401H1F5</accession>
<feature type="transmembrane region" description="Helical" evidence="11">
    <location>
        <begin position="771"/>
        <end position="789"/>
    </location>
</feature>
<feature type="region of interest" description="Disordered" evidence="10">
    <location>
        <begin position="1"/>
        <end position="110"/>
    </location>
</feature>
<dbReference type="InterPro" id="IPR032974">
    <property type="entry name" value="Polypren_kinase"/>
</dbReference>
<dbReference type="AlphaFoldDB" id="A0A401H1F5"/>
<evidence type="ECO:0000256" key="2">
    <source>
        <dbReference type="ARBA" id="ARBA00010794"/>
    </source>
</evidence>
<dbReference type="Proteomes" id="UP000287166">
    <property type="component" value="Unassembled WGS sequence"/>
</dbReference>
<gene>
    <name evidence="12" type="ORF">SCP_1300760</name>
</gene>
<dbReference type="EC" id="2.7.1.108" evidence="3"/>
<dbReference type="PANTHER" id="PTHR13205">
    <property type="entry name" value="TRANSMEMBRANE PROTEIN 15-RELATED"/>
    <property type="match status" value="1"/>
</dbReference>
<dbReference type="PANTHER" id="PTHR13205:SF15">
    <property type="entry name" value="DOLICHOL KINASE"/>
    <property type="match status" value="1"/>
</dbReference>
<dbReference type="GO" id="GO:0043048">
    <property type="term" value="P:dolichyl monophosphate biosynthetic process"/>
    <property type="evidence" value="ECO:0007669"/>
    <property type="project" value="TreeGrafter"/>
</dbReference>
<evidence type="ECO:0000256" key="9">
    <source>
        <dbReference type="ARBA" id="ARBA00023136"/>
    </source>
</evidence>
<evidence type="ECO:0000256" key="8">
    <source>
        <dbReference type="ARBA" id="ARBA00022989"/>
    </source>
</evidence>